<dbReference type="OrthoDB" id="196103at2759"/>
<protein>
    <recommendedName>
        <fullName evidence="6">UNC93-like protein MFSD11</fullName>
    </recommendedName>
    <alternativeName>
        <fullName evidence="7">Major facilitator superfamily domain-containing protein 11</fullName>
    </alternativeName>
</protein>
<keyword evidence="3 8" id="KW-1133">Transmembrane helix</keyword>
<evidence type="ECO:0000256" key="3">
    <source>
        <dbReference type="ARBA" id="ARBA00022989"/>
    </source>
</evidence>
<feature type="transmembrane region" description="Helical" evidence="8">
    <location>
        <begin position="174"/>
        <end position="195"/>
    </location>
</feature>
<accession>A0A1Y2HLZ5</accession>
<keyword evidence="5" id="KW-0325">Glycoprotein</keyword>
<name>A0A1Y2HLZ5_9FUNG</name>
<keyword evidence="10" id="KW-1185">Reference proteome</keyword>
<dbReference type="Pfam" id="PF05978">
    <property type="entry name" value="UNC-93"/>
    <property type="match status" value="1"/>
</dbReference>
<dbReference type="PANTHER" id="PTHR23294">
    <property type="entry name" value="ET TRANSLATION PRODUCT-RELATED"/>
    <property type="match status" value="1"/>
</dbReference>
<reference evidence="9 10" key="1">
    <citation type="submission" date="2016-07" db="EMBL/GenBank/DDBJ databases">
        <title>Pervasive Adenine N6-methylation of Active Genes in Fungi.</title>
        <authorList>
            <consortium name="DOE Joint Genome Institute"/>
            <person name="Mondo S.J."/>
            <person name="Dannebaum R.O."/>
            <person name="Kuo R.C."/>
            <person name="Labutti K."/>
            <person name="Haridas S."/>
            <person name="Kuo A."/>
            <person name="Salamov A."/>
            <person name="Ahrendt S.R."/>
            <person name="Lipzen A."/>
            <person name="Sullivan W."/>
            <person name="Andreopoulos W.B."/>
            <person name="Clum A."/>
            <person name="Lindquist E."/>
            <person name="Daum C."/>
            <person name="Ramamoorthy G.K."/>
            <person name="Gryganskyi A."/>
            <person name="Culley D."/>
            <person name="Magnuson J.K."/>
            <person name="James T.Y."/>
            <person name="O'Malley M.A."/>
            <person name="Stajich J.E."/>
            <person name="Spatafora J.W."/>
            <person name="Visel A."/>
            <person name="Grigoriev I.V."/>
        </authorList>
    </citation>
    <scope>NUCLEOTIDE SEQUENCE [LARGE SCALE GENOMIC DNA]</scope>
    <source>
        <strain evidence="9 10">PL171</strain>
    </source>
</reference>
<comment type="caution">
    <text evidence="9">The sequence shown here is derived from an EMBL/GenBank/DDBJ whole genome shotgun (WGS) entry which is preliminary data.</text>
</comment>
<feature type="transmembrane region" description="Helical" evidence="8">
    <location>
        <begin position="356"/>
        <end position="376"/>
    </location>
</feature>
<feature type="transmembrane region" description="Helical" evidence="8">
    <location>
        <begin position="229"/>
        <end position="250"/>
    </location>
</feature>
<evidence type="ECO:0000256" key="1">
    <source>
        <dbReference type="ARBA" id="ARBA00004141"/>
    </source>
</evidence>
<keyword evidence="4 8" id="KW-0472">Membrane</keyword>
<evidence type="ECO:0000256" key="2">
    <source>
        <dbReference type="ARBA" id="ARBA00022692"/>
    </source>
</evidence>
<evidence type="ECO:0000313" key="9">
    <source>
        <dbReference type="EMBL" id="ORZ34713.1"/>
    </source>
</evidence>
<keyword evidence="2 8" id="KW-0812">Transmembrane</keyword>
<feature type="transmembrane region" description="Helical" evidence="8">
    <location>
        <begin position="262"/>
        <end position="282"/>
    </location>
</feature>
<dbReference type="AlphaFoldDB" id="A0A1Y2HLZ5"/>
<evidence type="ECO:0000256" key="7">
    <source>
        <dbReference type="ARBA" id="ARBA00041910"/>
    </source>
</evidence>
<evidence type="ECO:0000256" key="8">
    <source>
        <dbReference type="SAM" id="Phobius"/>
    </source>
</evidence>
<dbReference type="InterPro" id="IPR036259">
    <property type="entry name" value="MFS_trans_sf"/>
</dbReference>
<proteinExistence type="predicted"/>
<dbReference type="InterPro" id="IPR051617">
    <property type="entry name" value="UNC-93-like_regulator"/>
</dbReference>
<dbReference type="PANTHER" id="PTHR23294:SF0">
    <property type="entry name" value="UNC93-LIKE PROTEIN MFSD11"/>
    <property type="match status" value="1"/>
</dbReference>
<sequence>MTASTAVPDEMLADSARPANSRGAMLRAGWLGVGMLLVITAYNTAQPYITTLYPDHGFYSLALVYGVYIFTSIGAPYLTETFSASSILFAAGAFHGLFIVGLLWGTASLFAFAALVGVGNGMLWICQGHYITTCSTSFGVPIGRLSSALFTLLSLNMIIGNIAMAWLLEQGVDISTMLYILGGVAAVGSALLLFLPKPYAADSTPIVSAPLLSLPDQLRAMARVGLRRPLLDVVPLIAFHGSLFTFAFANFPLFMPADRPKWLQPAAYLGFGVAGTILMPIWGRLFDHRGAPPLVAGLLGIGILTYALSYWCILGGSSVPRFAWIAAMSSVGALDSVCMSLTNMSISSDFTSGPDVSVAFAVYRLVFGLGFISLALVSNLGLWQVVLGLGHVFLLTAVGAFVLRIRRGHGKVPRIEAEVLLEEDDKTVVQRGD</sequence>
<dbReference type="EMBL" id="MCFL01000026">
    <property type="protein sequence ID" value="ORZ34713.1"/>
    <property type="molecule type" value="Genomic_DNA"/>
</dbReference>
<dbReference type="Proteomes" id="UP000193411">
    <property type="component" value="Unassembled WGS sequence"/>
</dbReference>
<feature type="transmembrane region" description="Helical" evidence="8">
    <location>
        <begin position="24"/>
        <end position="45"/>
    </location>
</feature>
<dbReference type="GO" id="GO:0016020">
    <property type="term" value="C:membrane"/>
    <property type="evidence" value="ECO:0007669"/>
    <property type="project" value="UniProtKB-SubCell"/>
</dbReference>
<comment type="subcellular location">
    <subcellularLocation>
        <location evidence="1">Membrane</location>
        <topology evidence="1">Multi-pass membrane protein</topology>
    </subcellularLocation>
</comment>
<feature type="transmembrane region" description="Helical" evidence="8">
    <location>
        <begin position="57"/>
        <end position="78"/>
    </location>
</feature>
<gene>
    <name evidence="9" type="ORF">BCR44DRAFT_80073</name>
</gene>
<dbReference type="InterPro" id="IPR010291">
    <property type="entry name" value="Ion_channel_UNC-93"/>
</dbReference>
<feature type="transmembrane region" description="Helical" evidence="8">
    <location>
        <begin position="147"/>
        <end position="168"/>
    </location>
</feature>
<organism evidence="9 10">
    <name type="scientific">Catenaria anguillulae PL171</name>
    <dbReference type="NCBI Taxonomy" id="765915"/>
    <lineage>
        <taxon>Eukaryota</taxon>
        <taxon>Fungi</taxon>
        <taxon>Fungi incertae sedis</taxon>
        <taxon>Blastocladiomycota</taxon>
        <taxon>Blastocladiomycetes</taxon>
        <taxon>Blastocladiales</taxon>
        <taxon>Catenariaceae</taxon>
        <taxon>Catenaria</taxon>
    </lineage>
</organism>
<feature type="transmembrane region" description="Helical" evidence="8">
    <location>
        <begin position="294"/>
        <end position="316"/>
    </location>
</feature>
<evidence type="ECO:0000256" key="4">
    <source>
        <dbReference type="ARBA" id="ARBA00023136"/>
    </source>
</evidence>
<evidence type="ECO:0000256" key="5">
    <source>
        <dbReference type="ARBA" id="ARBA00023180"/>
    </source>
</evidence>
<feature type="transmembrane region" description="Helical" evidence="8">
    <location>
        <begin position="382"/>
        <end position="403"/>
    </location>
</feature>
<evidence type="ECO:0000256" key="6">
    <source>
        <dbReference type="ARBA" id="ARBA00040302"/>
    </source>
</evidence>
<dbReference type="STRING" id="765915.A0A1Y2HLZ5"/>
<evidence type="ECO:0000313" key="10">
    <source>
        <dbReference type="Proteomes" id="UP000193411"/>
    </source>
</evidence>
<dbReference type="SUPFAM" id="SSF103473">
    <property type="entry name" value="MFS general substrate transporter"/>
    <property type="match status" value="1"/>
</dbReference>
<feature type="transmembrane region" description="Helical" evidence="8">
    <location>
        <begin position="322"/>
        <end position="344"/>
    </location>
</feature>